<gene>
    <name evidence="1" type="ORF">Aud_005117</name>
</gene>
<evidence type="ECO:0000313" key="1">
    <source>
        <dbReference type="EMBL" id="GIC88719.1"/>
    </source>
</evidence>
<reference evidence="1" key="1">
    <citation type="journal article" date="2015" name="Genome Announc.">
        <title>Draft Genome Sequence of the Pathogenic Filamentous Fungus Aspergillus udagawae Strain IFM 46973T.</title>
        <authorList>
            <person name="Kusuya Y."/>
            <person name="Takahashi-Nakaguchi A."/>
            <person name="Takahashi H."/>
            <person name="Yaguchi T."/>
        </authorList>
    </citation>
    <scope>NUCLEOTIDE SEQUENCE</scope>
    <source>
        <strain evidence="1">IFM 46973</strain>
    </source>
</reference>
<dbReference type="Proteomes" id="UP000036893">
    <property type="component" value="Unassembled WGS sequence"/>
</dbReference>
<dbReference type="RefSeq" id="XP_043145985.1">
    <property type="nucleotide sequence ID" value="XM_043290050.1"/>
</dbReference>
<sequence length="274" mass="30888">MPAETIIGAITRALNLDTSIENGGPFSIQQIASETDGQFRCYDNLTCYLRSGRICIYNNDRGTEEYAIAIQAVETLVASAEQISHPADEEDRLILLQDFSYHKLTVALYPMRCLACIDLGESGSWQIIYTRRFLPGTYGNPSCRITIGSFLYFEILDTGVNFEWFDLKGREAHTLTMHWGRPDRLRIVTSGSSAYIMLDFEGDVEFGMLRLADSGLKYERIQKYLAPFVMYPDWEGGVTLHTLIQIDNQLMSAPTKNLASTCYHAPSSSWVTIT</sequence>
<organism evidence="1 2">
    <name type="scientific">Aspergillus udagawae</name>
    <dbReference type="NCBI Taxonomy" id="91492"/>
    <lineage>
        <taxon>Eukaryota</taxon>
        <taxon>Fungi</taxon>
        <taxon>Dikarya</taxon>
        <taxon>Ascomycota</taxon>
        <taxon>Pezizomycotina</taxon>
        <taxon>Eurotiomycetes</taxon>
        <taxon>Eurotiomycetidae</taxon>
        <taxon>Eurotiales</taxon>
        <taxon>Aspergillaceae</taxon>
        <taxon>Aspergillus</taxon>
        <taxon>Aspergillus subgen. Fumigati</taxon>
    </lineage>
</organism>
<dbReference type="GeneID" id="66992593"/>
<dbReference type="AlphaFoldDB" id="A0A8E0QPI4"/>
<dbReference type="EMBL" id="BBXM02000003">
    <property type="protein sequence ID" value="GIC88719.1"/>
    <property type="molecule type" value="Genomic_DNA"/>
</dbReference>
<evidence type="ECO:0000313" key="2">
    <source>
        <dbReference type="Proteomes" id="UP000036893"/>
    </source>
</evidence>
<reference evidence="1" key="2">
    <citation type="submission" date="2021-01" db="EMBL/GenBank/DDBJ databases">
        <title>Pan-genome distribution and transcriptional activeness of fungal secondary metabolism genes in Aspergillus section Fumigati.</title>
        <authorList>
            <person name="Takahashi H."/>
            <person name="Umemura M."/>
            <person name="Ninomiya A."/>
            <person name="Kusuya Y."/>
            <person name="Urayama S."/>
            <person name="Shimizu M."/>
            <person name="Watanabe A."/>
            <person name="Kamei K."/>
            <person name="Yaguchi T."/>
            <person name="Hagiwara D."/>
        </authorList>
    </citation>
    <scope>NUCLEOTIDE SEQUENCE</scope>
    <source>
        <strain evidence="1">IFM 46973</strain>
    </source>
</reference>
<comment type="caution">
    <text evidence="1">The sequence shown here is derived from an EMBL/GenBank/DDBJ whole genome shotgun (WGS) entry which is preliminary data.</text>
</comment>
<protein>
    <submittedName>
        <fullName evidence="1">Uncharacterized protein</fullName>
    </submittedName>
</protein>
<proteinExistence type="predicted"/>
<name>A0A8E0QPI4_9EURO</name>
<accession>A0A8E0QPI4</accession>